<keyword evidence="5" id="KW-0663">Pyridoxal phosphate</keyword>
<keyword evidence="4" id="KW-0808">Transferase</keyword>
<dbReference type="InterPro" id="IPR015422">
    <property type="entry name" value="PyrdxlP-dep_Trfase_small"/>
</dbReference>
<dbReference type="InterPro" id="IPR015424">
    <property type="entry name" value="PyrdxlP-dep_Trfase"/>
</dbReference>
<evidence type="ECO:0000256" key="1">
    <source>
        <dbReference type="ARBA" id="ARBA00001933"/>
    </source>
</evidence>
<organism evidence="8 9">
    <name type="scientific">Dactylosporangium aurantiacum</name>
    <dbReference type="NCBI Taxonomy" id="35754"/>
    <lineage>
        <taxon>Bacteria</taxon>
        <taxon>Bacillati</taxon>
        <taxon>Actinomycetota</taxon>
        <taxon>Actinomycetes</taxon>
        <taxon>Micromonosporales</taxon>
        <taxon>Micromonosporaceae</taxon>
        <taxon>Dactylosporangium</taxon>
    </lineage>
</organism>
<dbReference type="OrthoDB" id="9804366at2"/>
<dbReference type="RefSeq" id="WP_052386819.1">
    <property type="nucleotide sequence ID" value="NZ_CP073767.1"/>
</dbReference>
<dbReference type="NCBIfam" id="TIGR01979">
    <property type="entry name" value="sufS"/>
    <property type="match status" value="1"/>
</dbReference>
<evidence type="ECO:0000313" key="9">
    <source>
        <dbReference type="Proteomes" id="UP001058003"/>
    </source>
</evidence>
<dbReference type="GO" id="GO:0030170">
    <property type="term" value="F:pyridoxal phosphate binding"/>
    <property type="evidence" value="ECO:0007669"/>
    <property type="project" value="InterPro"/>
</dbReference>
<dbReference type="GO" id="GO:0031071">
    <property type="term" value="F:cysteine desulfurase activity"/>
    <property type="evidence" value="ECO:0007669"/>
    <property type="project" value="UniProtKB-EC"/>
</dbReference>
<dbReference type="EMBL" id="CP073767">
    <property type="protein sequence ID" value="UWZ56407.1"/>
    <property type="molecule type" value="Genomic_DNA"/>
</dbReference>
<keyword evidence="9" id="KW-1185">Reference proteome</keyword>
<dbReference type="InterPro" id="IPR015421">
    <property type="entry name" value="PyrdxlP-dep_Trfase_major"/>
</dbReference>
<evidence type="ECO:0000256" key="6">
    <source>
        <dbReference type="ARBA" id="ARBA00050776"/>
    </source>
</evidence>
<comment type="cofactor">
    <cofactor evidence="1">
        <name>pyridoxal 5'-phosphate</name>
        <dbReference type="ChEBI" id="CHEBI:597326"/>
    </cofactor>
</comment>
<evidence type="ECO:0000313" key="8">
    <source>
        <dbReference type="EMBL" id="UWZ56407.1"/>
    </source>
</evidence>
<dbReference type="PANTHER" id="PTHR43586">
    <property type="entry name" value="CYSTEINE DESULFURASE"/>
    <property type="match status" value="1"/>
</dbReference>
<evidence type="ECO:0000256" key="3">
    <source>
        <dbReference type="ARBA" id="ARBA00012239"/>
    </source>
</evidence>
<evidence type="ECO:0000256" key="2">
    <source>
        <dbReference type="ARBA" id="ARBA00010447"/>
    </source>
</evidence>
<dbReference type="Gene3D" id="3.90.1150.10">
    <property type="entry name" value="Aspartate Aminotransferase, domain 1"/>
    <property type="match status" value="1"/>
</dbReference>
<dbReference type="KEGG" id="daur:Daura_09635"/>
<sequence length="416" mass="44602">MMNALDVDAVRKDFPILDREVNGNPLVYLDSGNTSQKPRQVIDAVREHYELHNANVARSVHTLGTEATEAFEGAREKVAAFVGAGTAAEIVFTKNSTEAINLVAHAFTAVAQDPRLRLGPGDEIVITEMEHHSNIVPWQLLAQRTGATLRWFGLTDEGRLDLSQLDELINERTKLVSVVHYSNLLGTINPVDVLVARARQVGALVLLDGSQSVPHIPVDVTALGADFVAFTGHKMLGPTGIGALWGRFELLDAMPPFLGGGSMIETVAMAGSTFMPPPARFEAGTPPIAQAVGLGAAVDYLTAVGMDAIQAYEKQLTAYALDALAATPDVRVIGPTDTADRGATISFTVEGIHPHDVGQILDDEGVQVRVGHHCARPTCVRFGVPATTRASFYLYTTTAEIDALVRGLERVRKVFA</sequence>
<gene>
    <name evidence="8" type="ORF">Daura_09635</name>
</gene>
<dbReference type="InterPro" id="IPR000192">
    <property type="entry name" value="Aminotrans_V_dom"/>
</dbReference>
<proteinExistence type="inferred from homology"/>
<feature type="domain" description="Aminotransferase class V" evidence="7">
    <location>
        <begin position="27"/>
        <end position="404"/>
    </location>
</feature>
<dbReference type="CDD" id="cd06453">
    <property type="entry name" value="SufS_like"/>
    <property type="match status" value="1"/>
</dbReference>
<comment type="catalytic activity">
    <reaction evidence="6">
        <text>(sulfur carrier)-H + L-cysteine = (sulfur carrier)-SH + L-alanine</text>
        <dbReference type="Rhea" id="RHEA:43892"/>
        <dbReference type="Rhea" id="RHEA-COMP:14737"/>
        <dbReference type="Rhea" id="RHEA-COMP:14739"/>
        <dbReference type="ChEBI" id="CHEBI:29917"/>
        <dbReference type="ChEBI" id="CHEBI:35235"/>
        <dbReference type="ChEBI" id="CHEBI:57972"/>
        <dbReference type="ChEBI" id="CHEBI:64428"/>
        <dbReference type="EC" id="2.8.1.7"/>
    </reaction>
</comment>
<name>A0A9Q9IM83_9ACTN</name>
<dbReference type="SUPFAM" id="SSF53383">
    <property type="entry name" value="PLP-dependent transferases"/>
    <property type="match status" value="1"/>
</dbReference>
<dbReference type="Gene3D" id="3.40.640.10">
    <property type="entry name" value="Type I PLP-dependent aspartate aminotransferase-like (Major domain)"/>
    <property type="match status" value="1"/>
</dbReference>
<reference evidence="8" key="1">
    <citation type="submission" date="2021-04" db="EMBL/GenBank/DDBJ databases">
        <title>Dactylosporangium aurantiacum NRRL B-8018 full assembly.</title>
        <authorList>
            <person name="Hartkoorn R.C."/>
            <person name="Beaudoing E."/>
            <person name="Hot D."/>
        </authorList>
    </citation>
    <scope>NUCLEOTIDE SEQUENCE</scope>
    <source>
        <strain evidence="8">NRRL B-8018</strain>
    </source>
</reference>
<evidence type="ECO:0000256" key="5">
    <source>
        <dbReference type="ARBA" id="ARBA00022898"/>
    </source>
</evidence>
<evidence type="ECO:0000259" key="7">
    <source>
        <dbReference type="Pfam" id="PF00266"/>
    </source>
</evidence>
<dbReference type="AlphaFoldDB" id="A0A9Q9IM83"/>
<evidence type="ECO:0000256" key="4">
    <source>
        <dbReference type="ARBA" id="ARBA00022679"/>
    </source>
</evidence>
<dbReference type="EC" id="2.8.1.7" evidence="3"/>
<accession>A0A9Q9IM83</accession>
<dbReference type="InterPro" id="IPR010970">
    <property type="entry name" value="Cys_dSase_SufS"/>
</dbReference>
<dbReference type="PANTHER" id="PTHR43586:SF8">
    <property type="entry name" value="CYSTEINE DESULFURASE 1, CHLOROPLASTIC"/>
    <property type="match status" value="1"/>
</dbReference>
<dbReference type="GO" id="GO:0006534">
    <property type="term" value="P:cysteine metabolic process"/>
    <property type="evidence" value="ECO:0007669"/>
    <property type="project" value="InterPro"/>
</dbReference>
<dbReference type="Pfam" id="PF00266">
    <property type="entry name" value="Aminotran_5"/>
    <property type="match status" value="1"/>
</dbReference>
<dbReference type="Proteomes" id="UP001058003">
    <property type="component" value="Chromosome"/>
</dbReference>
<protein>
    <recommendedName>
        <fullName evidence="3">cysteine desulfurase</fullName>
        <ecNumber evidence="3">2.8.1.7</ecNumber>
    </recommendedName>
</protein>
<comment type="similarity">
    <text evidence="2">Belongs to the class-V pyridoxal-phosphate-dependent aminotransferase family. Csd subfamily.</text>
</comment>